<reference evidence="1 2" key="1">
    <citation type="journal article" date="2023" name="Arcadia Sci">
        <title>De novo assembly of a long-read Amblyomma americanum tick genome.</title>
        <authorList>
            <person name="Chou S."/>
            <person name="Poskanzer K.E."/>
            <person name="Rollins M."/>
            <person name="Thuy-Boun P.S."/>
        </authorList>
    </citation>
    <scope>NUCLEOTIDE SEQUENCE [LARGE SCALE GENOMIC DNA]</scope>
    <source>
        <strain evidence="1">F_SG_1</strain>
        <tissue evidence="1">Salivary glands</tissue>
    </source>
</reference>
<dbReference type="EMBL" id="JARKHS020003988">
    <property type="protein sequence ID" value="KAK8785061.1"/>
    <property type="molecule type" value="Genomic_DNA"/>
</dbReference>
<keyword evidence="2" id="KW-1185">Reference proteome</keyword>
<name>A0AAQ4FEB1_AMBAM</name>
<evidence type="ECO:0000313" key="1">
    <source>
        <dbReference type="EMBL" id="KAK8785061.1"/>
    </source>
</evidence>
<accession>A0AAQ4FEB1</accession>
<protein>
    <recommendedName>
        <fullName evidence="3">Tick transposon</fullName>
    </recommendedName>
</protein>
<evidence type="ECO:0000313" key="2">
    <source>
        <dbReference type="Proteomes" id="UP001321473"/>
    </source>
</evidence>
<sequence length="75" mass="8665">MQTGHVLRKDQDKVTREILEAFEIRESGEQYVSAPSLCLSKKDVNFLRSGENSSCEYQRRSIHGITKLYSELQET</sequence>
<evidence type="ECO:0008006" key="3">
    <source>
        <dbReference type="Google" id="ProtNLM"/>
    </source>
</evidence>
<dbReference type="AlphaFoldDB" id="A0AAQ4FEB1"/>
<gene>
    <name evidence="1" type="ORF">V5799_008574</name>
</gene>
<proteinExistence type="predicted"/>
<dbReference type="Proteomes" id="UP001321473">
    <property type="component" value="Unassembled WGS sequence"/>
</dbReference>
<comment type="caution">
    <text evidence="1">The sequence shown here is derived from an EMBL/GenBank/DDBJ whole genome shotgun (WGS) entry which is preliminary data.</text>
</comment>
<organism evidence="1 2">
    <name type="scientific">Amblyomma americanum</name>
    <name type="common">Lone star tick</name>
    <dbReference type="NCBI Taxonomy" id="6943"/>
    <lineage>
        <taxon>Eukaryota</taxon>
        <taxon>Metazoa</taxon>
        <taxon>Ecdysozoa</taxon>
        <taxon>Arthropoda</taxon>
        <taxon>Chelicerata</taxon>
        <taxon>Arachnida</taxon>
        <taxon>Acari</taxon>
        <taxon>Parasitiformes</taxon>
        <taxon>Ixodida</taxon>
        <taxon>Ixodoidea</taxon>
        <taxon>Ixodidae</taxon>
        <taxon>Amblyomminae</taxon>
        <taxon>Amblyomma</taxon>
    </lineage>
</organism>